<dbReference type="RefSeq" id="WP_126044310.1">
    <property type="nucleotide sequence ID" value="NZ_RXFM01000008.1"/>
</dbReference>
<protein>
    <submittedName>
        <fullName evidence="2">Uncharacterized protein</fullName>
    </submittedName>
</protein>
<proteinExistence type="predicted"/>
<accession>A0A3R9XSQ4</accession>
<gene>
    <name evidence="2" type="ORF">EIC27_01055</name>
</gene>
<keyword evidence="3" id="KW-1185">Reference proteome</keyword>
<sequence length="934" mass="108649">MPIFAKSIDIDTKSVINEGEIFSKNLSTNSQNSLQKINQLVNTKSLSNRVKLATYYNPEKLSNILNQKNLLQIIDKMQQIESGTKEERNLLELYLKKLSKTLNDNQDLFSDNKFRSEFFEELACILPKPKRQNLIAESEALYIQSISSNIYNQLSLGVDKIIKDLEIPEAKQERFKIDFLRNMKSSISAIVIDAKDAEKTYQKSIANLLQLNNECFNSPNKVHSFLNNLQNLFSANSSTHNGLKLEKLSEIHNKALDNPDIVFPVTLSYLKNNFLEPFEDRLQTIDDNSKANFIRDASQLIAIIPNVSQDEAAIEEYRVKMKNLLKNHNLLKDRHHIFNLIEYSMLTEKTKQSIKLVNSIINREIINEHIIDFWKETFPEKEVPEEIISKFTDELLEQKDTPSLEELLNHFDGFETMKLGDKCHENLKKLKAHLSDINIEKNPKLEDKFLELESKNLYFDIFQNSHLIARKNKLEELKELQKKHKDTVNEIDGVSVNIGDAIKEIFTNQLKELSDFSDVLYKISTCIPKYIDVNSGTVININKYSSDLAILFLKDESYQNLGAKNELYTAIEKNIEHPYKEQFNKAHQLVEDHIKSRLAIVDLQNAIKKIEPEIRSDYFKTQGDIIRDKFKKLEIEDTVFASRETILEQLFELQEMKNDIAQRCDKTSKNYEYFSKIVERTKSTLTDRYNKFDTKEYKYGKDSSIYKLIMGLKTDTLVKVLQNASKDPNSRQEQHKINIYEFILDKEDFYLNAPPELASKMQEVVHQANATKADTKIYSVIDRINKLCTEIVKLIELYSDKAIINLEEMAKDLSIDREKVDKLVKFIEDINQENLNKIFNQIESHIVGTSRADFKDDTNKFKISQRPDKDEVERITNEVDLPTLKPLKDFIGKLTKSEKREFSKLPNHSNQKVFGCYTEREMERRSRTGVVIGR</sequence>
<dbReference type="Proteomes" id="UP000279470">
    <property type="component" value="Unassembled WGS sequence"/>
</dbReference>
<feature type="coiled-coil region" evidence="1">
    <location>
        <begin position="307"/>
        <end position="334"/>
    </location>
</feature>
<organism evidence="2 3">
    <name type="scientific">Candidatus Aquarickettsia rohweri</name>
    <dbReference type="NCBI Taxonomy" id="2602574"/>
    <lineage>
        <taxon>Bacteria</taxon>
        <taxon>Pseudomonadati</taxon>
        <taxon>Pseudomonadota</taxon>
        <taxon>Alphaproteobacteria</taxon>
        <taxon>Rickettsiales</taxon>
        <taxon>Candidatus Midichloriaceae</taxon>
        <taxon>Candidatus Aquarickettsia</taxon>
    </lineage>
</organism>
<reference evidence="3" key="1">
    <citation type="submission" date="2018-11" db="EMBL/GenBank/DDBJ databases">
        <title>Phylogenetic, genomic, and biogeographic characterization of a novel and ubiquitous marine invertebrate-associated Rickettsiales parasite, Candidatus Marinoinvertebrata rohwerii, gen. nov., sp. nov.</title>
        <authorList>
            <person name="Klinges J.G."/>
            <person name="Rosales S.M."/>
            <person name="Mcminds R."/>
            <person name="Shaver E.C."/>
            <person name="Shantz A."/>
            <person name="Peters E.C."/>
            <person name="Burkepile D.E."/>
            <person name="Silliman B.R."/>
            <person name="Vega Thurber R.L."/>
        </authorList>
    </citation>
    <scope>NUCLEOTIDE SEQUENCE [LARGE SCALE GENOMIC DNA]</scope>
    <source>
        <strain evidence="3">a_cerv_44</strain>
    </source>
</reference>
<dbReference type="AlphaFoldDB" id="A0A3R9XSQ4"/>
<keyword evidence="1" id="KW-0175">Coiled coil</keyword>
<evidence type="ECO:0000313" key="3">
    <source>
        <dbReference type="Proteomes" id="UP000279470"/>
    </source>
</evidence>
<evidence type="ECO:0000313" key="2">
    <source>
        <dbReference type="EMBL" id="RST71220.1"/>
    </source>
</evidence>
<comment type="caution">
    <text evidence="2">The sequence shown here is derived from an EMBL/GenBank/DDBJ whole genome shotgun (WGS) entry which is preliminary data.</text>
</comment>
<name>A0A3R9XSQ4_9RICK</name>
<evidence type="ECO:0000256" key="1">
    <source>
        <dbReference type="SAM" id="Coils"/>
    </source>
</evidence>
<dbReference type="EMBL" id="RXFM01000008">
    <property type="protein sequence ID" value="RST71220.1"/>
    <property type="molecule type" value="Genomic_DNA"/>
</dbReference>